<proteinExistence type="predicted"/>
<protein>
    <submittedName>
        <fullName evidence="2">Uncharacterized protein</fullName>
    </submittedName>
</protein>
<evidence type="ECO:0000256" key="1">
    <source>
        <dbReference type="SAM" id="Phobius"/>
    </source>
</evidence>
<dbReference type="InterPro" id="IPR058341">
    <property type="entry name" value="DUF8028"/>
</dbReference>
<evidence type="ECO:0000313" key="3">
    <source>
        <dbReference type="Proteomes" id="UP000199062"/>
    </source>
</evidence>
<dbReference type="EMBL" id="FOZK01000001">
    <property type="protein sequence ID" value="SFR92719.1"/>
    <property type="molecule type" value="Genomic_DNA"/>
</dbReference>
<reference evidence="2 3" key="1">
    <citation type="submission" date="2016-10" db="EMBL/GenBank/DDBJ databases">
        <authorList>
            <person name="de Groot N.N."/>
        </authorList>
    </citation>
    <scope>NUCLEOTIDE SEQUENCE [LARGE SCALE GENOMIC DNA]</scope>
    <source>
        <strain evidence="2 3">CGMCC 1.10457</strain>
    </source>
</reference>
<dbReference type="Proteomes" id="UP000199062">
    <property type="component" value="Unassembled WGS sequence"/>
</dbReference>
<keyword evidence="1" id="KW-1133">Transmembrane helix</keyword>
<organism evidence="2 3">
    <name type="scientific">Halomicrobium zhouii</name>
    <dbReference type="NCBI Taxonomy" id="767519"/>
    <lineage>
        <taxon>Archaea</taxon>
        <taxon>Methanobacteriati</taxon>
        <taxon>Methanobacteriota</taxon>
        <taxon>Stenosarchaea group</taxon>
        <taxon>Halobacteria</taxon>
        <taxon>Halobacteriales</taxon>
        <taxon>Haloarculaceae</taxon>
        <taxon>Halomicrobium</taxon>
    </lineage>
</organism>
<sequence length="82" mass="8703">MSNSSANDLRTALQDAGTVVRPGENVLSPVRILSFWVAVALPFLYLPLLASGLDSSSVTIAFLALLAANAVTLFVGHPHRRD</sequence>
<name>A0A1I6KN95_9EURY</name>
<dbReference type="OrthoDB" id="340775at2157"/>
<dbReference type="Pfam" id="PF26071">
    <property type="entry name" value="DUF8028"/>
    <property type="match status" value="1"/>
</dbReference>
<gene>
    <name evidence="2" type="ORF">SAMN05216559_1134</name>
</gene>
<dbReference type="AlphaFoldDB" id="A0A1I6KN95"/>
<feature type="transmembrane region" description="Helical" evidence="1">
    <location>
        <begin position="56"/>
        <end position="76"/>
    </location>
</feature>
<dbReference type="RefSeq" id="WP_089814684.1">
    <property type="nucleotide sequence ID" value="NZ_FOZK01000001.1"/>
</dbReference>
<keyword evidence="1" id="KW-0812">Transmembrane</keyword>
<keyword evidence="1" id="KW-0472">Membrane</keyword>
<feature type="transmembrane region" description="Helical" evidence="1">
    <location>
        <begin position="30"/>
        <end position="50"/>
    </location>
</feature>
<accession>A0A1I6KN95</accession>
<keyword evidence="3" id="KW-1185">Reference proteome</keyword>
<evidence type="ECO:0000313" key="2">
    <source>
        <dbReference type="EMBL" id="SFR92719.1"/>
    </source>
</evidence>
<dbReference type="STRING" id="767519.SAMN05216559_1134"/>